<dbReference type="Pfam" id="PF00566">
    <property type="entry name" value="RabGAP-TBC"/>
    <property type="match status" value="1"/>
</dbReference>
<evidence type="ECO:0000256" key="3">
    <source>
        <dbReference type="ARBA" id="ARBA00023054"/>
    </source>
</evidence>
<dbReference type="FunFam" id="1.10.472.80:FF:000002">
    <property type="entry name" value="Ecotropic viral integration site 5"/>
    <property type="match status" value="1"/>
</dbReference>
<dbReference type="FunFam" id="1.10.8.270:FF:000003">
    <property type="entry name" value="Ecotropic viral integration site 5"/>
    <property type="match status" value="1"/>
</dbReference>
<evidence type="ECO:0000313" key="7">
    <source>
        <dbReference type="Proteomes" id="UP001208570"/>
    </source>
</evidence>
<dbReference type="Gene3D" id="1.10.10.750">
    <property type="entry name" value="Ypt/Rab-GAP domain of gyp1p, domain 1"/>
    <property type="match status" value="1"/>
</dbReference>
<keyword evidence="1" id="KW-0343">GTPase activation</keyword>
<dbReference type="PANTHER" id="PTHR47219:SF22">
    <property type="entry name" value="RAB-GAP TBC DOMAIN-CONTAINING PROTEIN"/>
    <property type="match status" value="1"/>
</dbReference>
<dbReference type="GO" id="GO:0031267">
    <property type="term" value="F:small GTPase binding"/>
    <property type="evidence" value="ECO:0007669"/>
    <property type="project" value="UniProtKB-ARBA"/>
</dbReference>
<dbReference type="InterPro" id="IPR035969">
    <property type="entry name" value="Rab-GAP_TBC_sf"/>
</dbReference>
<comment type="caution">
    <text evidence="6">The sequence shown here is derived from an EMBL/GenBank/DDBJ whole genome shotgun (WGS) entry which is preliminary data.</text>
</comment>
<feature type="compositionally biased region" description="Polar residues" evidence="4">
    <location>
        <begin position="88"/>
        <end position="102"/>
    </location>
</feature>
<dbReference type="AlphaFoldDB" id="A0AAD9JAX7"/>
<dbReference type="SUPFAM" id="SSF47923">
    <property type="entry name" value="Ypt/Rab-GAP domain of gyp1p"/>
    <property type="match status" value="2"/>
</dbReference>
<evidence type="ECO:0000256" key="1">
    <source>
        <dbReference type="ARBA" id="ARBA00022468"/>
    </source>
</evidence>
<dbReference type="EMBL" id="JAODUP010000462">
    <property type="protein sequence ID" value="KAK2149211.1"/>
    <property type="molecule type" value="Genomic_DNA"/>
</dbReference>
<dbReference type="Proteomes" id="UP001208570">
    <property type="component" value="Unassembled WGS sequence"/>
</dbReference>
<dbReference type="SMART" id="SM00164">
    <property type="entry name" value="TBC"/>
    <property type="match status" value="1"/>
</dbReference>
<dbReference type="PANTHER" id="PTHR47219">
    <property type="entry name" value="RAB GTPASE-ACTIVATING PROTEIN 1-LIKE"/>
    <property type="match status" value="1"/>
</dbReference>
<organism evidence="6 7">
    <name type="scientific">Paralvinella palmiformis</name>
    <dbReference type="NCBI Taxonomy" id="53620"/>
    <lineage>
        <taxon>Eukaryota</taxon>
        <taxon>Metazoa</taxon>
        <taxon>Spiralia</taxon>
        <taxon>Lophotrochozoa</taxon>
        <taxon>Annelida</taxon>
        <taxon>Polychaeta</taxon>
        <taxon>Sedentaria</taxon>
        <taxon>Canalipalpata</taxon>
        <taxon>Terebellida</taxon>
        <taxon>Terebelliformia</taxon>
        <taxon>Alvinellidae</taxon>
        <taxon>Paralvinella</taxon>
    </lineage>
</organism>
<dbReference type="InterPro" id="IPR050302">
    <property type="entry name" value="Rab_GAP_TBC_domain"/>
</dbReference>
<reference evidence="6" key="1">
    <citation type="journal article" date="2023" name="Mol. Biol. Evol.">
        <title>Third-Generation Sequencing Reveals the Adaptive Role of the Epigenome in Three Deep-Sea Polychaetes.</title>
        <authorList>
            <person name="Perez M."/>
            <person name="Aroh O."/>
            <person name="Sun Y."/>
            <person name="Lan Y."/>
            <person name="Juniper S.K."/>
            <person name="Young C.R."/>
            <person name="Angers B."/>
            <person name="Qian P.Y."/>
        </authorList>
    </citation>
    <scope>NUCLEOTIDE SEQUENCE</scope>
    <source>
        <strain evidence="6">P08H-3</strain>
    </source>
</reference>
<gene>
    <name evidence="6" type="ORF">LSH36_462g01015</name>
</gene>
<sequence>MDNWVSVIRTDSTKSDEHVASPVTSPQQPSGFHGNSHRFKRSMSVPASNSCNHGNLPLLSPSADPSDVELLAKLEEANRQLEADRRSLQSLSPSSKGHSRQGSISSVISNTSISSNTSNNQLDDISAAKPEDLWEIWGKLVSDWDNVARRKASYIRELVRKGIPHHFRGIVWQLLCNAQDCPVKQQFAEYLKTASPCEKMIRRDITRTYPEHNFFKEKDGLGQESLFNVMKAYSIHDREVGYCQGSGFIVGLILMQMPEEEAFAVTVKIMQDYKMRDIFKPSMAELGLCMFQLECMIQEHLPNLYSHFQVHGFYVSMFASSWFLTLFTQTLPIPVACRIFDVFLVEGLEMIFRVGFAILQLILDELLARDMEGMITFLQKDMPRIISADPELLLTTAFQIKFNAKKMKKSETNTSLQLALRNLKFDLKDANFGVL</sequence>
<evidence type="ECO:0000256" key="4">
    <source>
        <dbReference type="SAM" id="MobiDB-lite"/>
    </source>
</evidence>
<dbReference type="Gene3D" id="1.10.472.80">
    <property type="entry name" value="Ypt/Rab-GAP domain of gyp1p, domain 3"/>
    <property type="match status" value="1"/>
</dbReference>
<keyword evidence="7" id="KW-1185">Reference proteome</keyword>
<dbReference type="GO" id="GO:0005096">
    <property type="term" value="F:GTPase activator activity"/>
    <property type="evidence" value="ECO:0007669"/>
    <property type="project" value="UniProtKB-KW"/>
</dbReference>
<evidence type="ECO:0000256" key="2">
    <source>
        <dbReference type="ARBA" id="ARBA00022553"/>
    </source>
</evidence>
<feature type="domain" description="Rab-GAP TBC" evidence="5">
    <location>
        <begin position="162"/>
        <end position="347"/>
    </location>
</feature>
<dbReference type="Gene3D" id="1.10.8.270">
    <property type="entry name" value="putative rabgap domain of human tbc1 domain family member 14 like domains"/>
    <property type="match status" value="1"/>
</dbReference>
<feature type="region of interest" description="Disordered" evidence="4">
    <location>
        <begin position="1"/>
        <end position="47"/>
    </location>
</feature>
<evidence type="ECO:0000313" key="6">
    <source>
        <dbReference type="EMBL" id="KAK2149211.1"/>
    </source>
</evidence>
<keyword evidence="3" id="KW-0175">Coiled coil</keyword>
<dbReference type="PROSITE" id="PS50086">
    <property type="entry name" value="TBC_RABGAP"/>
    <property type="match status" value="1"/>
</dbReference>
<feature type="region of interest" description="Disordered" evidence="4">
    <location>
        <begin position="82"/>
        <end position="120"/>
    </location>
</feature>
<evidence type="ECO:0000259" key="5">
    <source>
        <dbReference type="PROSITE" id="PS50086"/>
    </source>
</evidence>
<dbReference type="InterPro" id="IPR000195">
    <property type="entry name" value="Rab-GAP-TBC_dom"/>
</dbReference>
<accession>A0AAD9JAX7</accession>
<feature type="compositionally biased region" description="Low complexity" evidence="4">
    <location>
        <begin position="103"/>
        <end position="120"/>
    </location>
</feature>
<dbReference type="FunFam" id="1.10.10.750:FF:000003">
    <property type="entry name" value="GTPase activating protein (Evi5)"/>
    <property type="match status" value="1"/>
</dbReference>
<proteinExistence type="predicted"/>
<name>A0AAD9JAX7_9ANNE</name>
<protein>
    <recommendedName>
        <fullName evidence="5">Rab-GAP TBC domain-containing protein</fullName>
    </recommendedName>
</protein>
<keyword evidence="2" id="KW-0597">Phosphoprotein</keyword>